<accession>A0A8J7CWW7</accession>
<dbReference type="SUPFAM" id="SSF55729">
    <property type="entry name" value="Acyl-CoA N-acyltransferases (Nat)"/>
    <property type="match status" value="1"/>
</dbReference>
<comment type="caution">
    <text evidence="2">The sequence shown here is derived from an EMBL/GenBank/DDBJ whole genome shotgun (WGS) entry which is preliminary data.</text>
</comment>
<reference evidence="2" key="1">
    <citation type="submission" date="2020-10" db="EMBL/GenBank/DDBJ databases">
        <authorList>
            <person name="Castelo-Branco R."/>
            <person name="Eusebio N."/>
            <person name="Adriana R."/>
            <person name="Vieira A."/>
            <person name="Brugerolle De Fraissinette N."/>
            <person name="Rezende De Castro R."/>
            <person name="Schneider M.P."/>
            <person name="Vasconcelos V."/>
            <person name="Leao P.N."/>
        </authorList>
    </citation>
    <scope>NUCLEOTIDE SEQUENCE</scope>
    <source>
        <strain evidence="2">LEGE 12446</strain>
    </source>
</reference>
<dbReference type="EMBL" id="JADEXS010000034">
    <property type="protein sequence ID" value="MBE9021693.1"/>
    <property type="molecule type" value="Genomic_DNA"/>
</dbReference>
<protein>
    <submittedName>
        <fullName evidence="2">GNAT family N-acetyltransferase</fullName>
    </submittedName>
</protein>
<dbReference type="AlphaFoldDB" id="A0A8J7CWW7"/>
<sequence>MDNSIIFVRQSAAYIAKKLNSSDEKILQHLFEQCTDYAIMTDGHPPLSSAAADEFLALPEGKTIEDKFIFGLFAPDDTLVGMLESIRDYPDEKSWWIGLMMLATEYRGKGLGSQFYQAYESWVAQQEAQSVFLAVLQENQSGFTFWQNLGFEVIRIAPPQEFGNKIHPRYVLQRQVTKGD</sequence>
<keyword evidence="3" id="KW-1185">Reference proteome</keyword>
<dbReference type="Gene3D" id="3.40.630.30">
    <property type="match status" value="1"/>
</dbReference>
<gene>
    <name evidence="2" type="ORF">IQ276_04200</name>
</gene>
<evidence type="ECO:0000259" key="1">
    <source>
        <dbReference type="PROSITE" id="PS51186"/>
    </source>
</evidence>
<evidence type="ECO:0000313" key="2">
    <source>
        <dbReference type="EMBL" id="MBE9021693.1"/>
    </source>
</evidence>
<dbReference type="GO" id="GO:0016747">
    <property type="term" value="F:acyltransferase activity, transferring groups other than amino-acyl groups"/>
    <property type="evidence" value="ECO:0007669"/>
    <property type="project" value="InterPro"/>
</dbReference>
<dbReference type="InterPro" id="IPR000182">
    <property type="entry name" value="GNAT_dom"/>
</dbReference>
<dbReference type="CDD" id="cd04301">
    <property type="entry name" value="NAT_SF"/>
    <property type="match status" value="1"/>
</dbReference>
<dbReference type="Proteomes" id="UP000622533">
    <property type="component" value="Unassembled WGS sequence"/>
</dbReference>
<dbReference type="Pfam" id="PF00583">
    <property type="entry name" value="Acetyltransf_1"/>
    <property type="match status" value="1"/>
</dbReference>
<name>A0A8J7CWW7_DESMC</name>
<proteinExistence type="predicted"/>
<dbReference type="InterPro" id="IPR016181">
    <property type="entry name" value="Acyl_CoA_acyltransferase"/>
</dbReference>
<dbReference type="RefSeq" id="WP_193913923.1">
    <property type="nucleotide sequence ID" value="NZ_JADEXS020000001.1"/>
</dbReference>
<dbReference type="PROSITE" id="PS51186">
    <property type="entry name" value="GNAT"/>
    <property type="match status" value="1"/>
</dbReference>
<evidence type="ECO:0000313" key="3">
    <source>
        <dbReference type="Proteomes" id="UP000622533"/>
    </source>
</evidence>
<feature type="domain" description="N-acetyltransferase" evidence="1">
    <location>
        <begin position="14"/>
        <end position="177"/>
    </location>
</feature>
<organism evidence="2 3">
    <name type="scientific">Desmonostoc muscorum LEGE 12446</name>
    <dbReference type="NCBI Taxonomy" id="1828758"/>
    <lineage>
        <taxon>Bacteria</taxon>
        <taxon>Bacillati</taxon>
        <taxon>Cyanobacteriota</taxon>
        <taxon>Cyanophyceae</taxon>
        <taxon>Nostocales</taxon>
        <taxon>Nostocaceae</taxon>
        <taxon>Desmonostoc</taxon>
    </lineage>
</organism>